<comment type="caution">
    <text evidence="1">The sequence shown here is derived from an EMBL/GenBank/DDBJ whole genome shotgun (WGS) entry which is preliminary data.</text>
</comment>
<dbReference type="Proteomes" id="UP000265520">
    <property type="component" value="Unassembled WGS sequence"/>
</dbReference>
<dbReference type="EMBL" id="LXQA010497857">
    <property type="protein sequence ID" value="MCI55531.1"/>
    <property type="molecule type" value="Genomic_DNA"/>
</dbReference>
<feature type="non-terminal residue" evidence="1">
    <location>
        <position position="1"/>
    </location>
</feature>
<dbReference type="AlphaFoldDB" id="A0A392T343"/>
<keyword evidence="2" id="KW-1185">Reference proteome</keyword>
<evidence type="ECO:0000313" key="1">
    <source>
        <dbReference type="EMBL" id="MCI55531.1"/>
    </source>
</evidence>
<accession>A0A392T343</accession>
<evidence type="ECO:0000313" key="2">
    <source>
        <dbReference type="Proteomes" id="UP000265520"/>
    </source>
</evidence>
<proteinExistence type="predicted"/>
<sequence length="35" mass="3719">NLVNHAALEAARDGAKAVTSHNMLSARDEIRMAKG</sequence>
<organism evidence="1 2">
    <name type="scientific">Trifolium medium</name>
    <dbReference type="NCBI Taxonomy" id="97028"/>
    <lineage>
        <taxon>Eukaryota</taxon>
        <taxon>Viridiplantae</taxon>
        <taxon>Streptophyta</taxon>
        <taxon>Embryophyta</taxon>
        <taxon>Tracheophyta</taxon>
        <taxon>Spermatophyta</taxon>
        <taxon>Magnoliopsida</taxon>
        <taxon>eudicotyledons</taxon>
        <taxon>Gunneridae</taxon>
        <taxon>Pentapetalae</taxon>
        <taxon>rosids</taxon>
        <taxon>fabids</taxon>
        <taxon>Fabales</taxon>
        <taxon>Fabaceae</taxon>
        <taxon>Papilionoideae</taxon>
        <taxon>50 kb inversion clade</taxon>
        <taxon>NPAAA clade</taxon>
        <taxon>Hologalegina</taxon>
        <taxon>IRL clade</taxon>
        <taxon>Trifolieae</taxon>
        <taxon>Trifolium</taxon>
    </lineage>
</organism>
<reference evidence="1 2" key="1">
    <citation type="journal article" date="2018" name="Front. Plant Sci.">
        <title>Red Clover (Trifolium pratense) and Zigzag Clover (T. medium) - A Picture of Genomic Similarities and Differences.</title>
        <authorList>
            <person name="Dluhosova J."/>
            <person name="Istvanek J."/>
            <person name="Nedelnik J."/>
            <person name="Repkova J."/>
        </authorList>
    </citation>
    <scope>NUCLEOTIDE SEQUENCE [LARGE SCALE GENOMIC DNA]</scope>
    <source>
        <strain evidence="2">cv. 10/8</strain>
        <tissue evidence="1">Leaf</tissue>
    </source>
</reference>
<name>A0A392T343_9FABA</name>
<protein>
    <submittedName>
        <fullName evidence="1">Uncharacterized protein</fullName>
    </submittedName>
</protein>